<gene>
    <name evidence="1" type="ORF">SDC9_180525</name>
</gene>
<reference evidence="1" key="1">
    <citation type="submission" date="2019-08" db="EMBL/GenBank/DDBJ databases">
        <authorList>
            <person name="Kucharzyk K."/>
            <person name="Murdoch R.W."/>
            <person name="Higgins S."/>
            <person name="Loffler F."/>
        </authorList>
    </citation>
    <scope>NUCLEOTIDE SEQUENCE</scope>
</reference>
<dbReference type="AlphaFoldDB" id="A0A645H3Z4"/>
<comment type="caution">
    <text evidence="1">The sequence shown here is derived from an EMBL/GenBank/DDBJ whole genome shotgun (WGS) entry which is preliminary data.</text>
</comment>
<evidence type="ECO:0000313" key="1">
    <source>
        <dbReference type="EMBL" id="MPN33042.1"/>
    </source>
</evidence>
<dbReference type="EMBL" id="VSSQ01085352">
    <property type="protein sequence ID" value="MPN33042.1"/>
    <property type="molecule type" value="Genomic_DNA"/>
</dbReference>
<name>A0A645H3Z4_9ZZZZ</name>
<organism evidence="1">
    <name type="scientific">bioreactor metagenome</name>
    <dbReference type="NCBI Taxonomy" id="1076179"/>
    <lineage>
        <taxon>unclassified sequences</taxon>
        <taxon>metagenomes</taxon>
        <taxon>ecological metagenomes</taxon>
    </lineage>
</organism>
<sequence length="80" mass="8673">MAGSSLPAVRMPNPAVTGHVKLSNIKITSDRIYFMRLTAAAYASGLARAAAVKGFRPEFAAINWPGFLFRALRCETNPHP</sequence>
<proteinExistence type="predicted"/>
<protein>
    <submittedName>
        <fullName evidence="1">Uncharacterized protein</fullName>
    </submittedName>
</protein>
<accession>A0A645H3Z4</accession>